<dbReference type="SUPFAM" id="SSF51735">
    <property type="entry name" value="NAD(P)-binding Rossmann-fold domains"/>
    <property type="match status" value="1"/>
</dbReference>
<dbReference type="AlphaFoldDB" id="A0A093XWU4"/>
<dbReference type="CDD" id="cd05188">
    <property type="entry name" value="MDR"/>
    <property type="match status" value="1"/>
</dbReference>
<dbReference type="Pfam" id="PF00107">
    <property type="entry name" value="ADH_zinc_N"/>
    <property type="match status" value="1"/>
</dbReference>
<dbReference type="Pfam" id="PF08240">
    <property type="entry name" value="ADH_N"/>
    <property type="match status" value="1"/>
</dbReference>
<dbReference type="InterPro" id="IPR051397">
    <property type="entry name" value="Zn-ADH-like_protein"/>
</dbReference>
<reference evidence="3" key="1">
    <citation type="journal article" date="2014" name="PLoS Genet.">
        <title>Signature Gene Expression Reveals Novel Clues to the Molecular Mechanisms of Dimorphic Transition in Penicillium marneffei.</title>
        <authorList>
            <person name="Yang E."/>
            <person name="Wang G."/>
            <person name="Cai J."/>
            <person name="Woo P.C."/>
            <person name="Lau S.K."/>
            <person name="Yuen K.-Y."/>
            <person name="Chow W.-N."/>
            <person name="Lin X."/>
        </authorList>
    </citation>
    <scope>NUCLEOTIDE SEQUENCE [LARGE SCALE GENOMIC DNA]</scope>
    <source>
        <strain evidence="3">PM1</strain>
    </source>
</reference>
<evidence type="ECO:0000259" key="2">
    <source>
        <dbReference type="Pfam" id="PF08240"/>
    </source>
</evidence>
<evidence type="ECO:0000313" key="3">
    <source>
        <dbReference type="EMBL" id="KFX49728.1"/>
    </source>
</evidence>
<dbReference type="InterPro" id="IPR013149">
    <property type="entry name" value="ADH-like_C"/>
</dbReference>
<dbReference type="SUPFAM" id="SSF50129">
    <property type="entry name" value="GroES-like"/>
    <property type="match status" value="1"/>
</dbReference>
<gene>
    <name evidence="3" type="ORF">GQ26_0092980</name>
</gene>
<dbReference type="PANTHER" id="PTHR43677:SF4">
    <property type="entry name" value="QUINONE OXIDOREDUCTASE-LIKE PROTEIN 2"/>
    <property type="match status" value="1"/>
</dbReference>
<dbReference type="Gene3D" id="3.40.50.720">
    <property type="entry name" value="NAD(P)-binding Rossmann-like Domain"/>
    <property type="match status" value="1"/>
</dbReference>
<dbReference type="Gene3D" id="3.90.180.10">
    <property type="entry name" value="Medium-chain alcohol dehydrogenases, catalytic domain"/>
    <property type="match status" value="1"/>
</dbReference>
<protein>
    <submittedName>
        <fullName evidence="3">L-threonine 3-dehydrogenase</fullName>
    </submittedName>
</protein>
<evidence type="ECO:0000259" key="1">
    <source>
        <dbReference type="Pfam" id="PF00107"/>
    </source>
</evidence>
<dbReference type="HOGENOM" id="CLU_026673_0_0_1"/>
<feature type="domain" description="Alcohol dehydrogenase-like C-terminal" evidence="1">
    <location>
        <begin position="205"/>
        <end position="344"/>
    </location>
</feature>
<dbReference type="InterPro" id="IPR036291">
    <property type="entry name" value="NAD(P)-bd_dom_sf"/>
</dbReference>
<organism evidence="3">
    <name type="scientific">Talaromyces marneffei PM1</name>
    <dbReference type="NCBI Taxonomy" id="1077442"/>
    <lineage>
        <taxon>Eukaryota</taxon>
        <taxon>Fungi</taxon>
        <taxon>Dikarya</taxon>
        <taxon>Ascomycota</taxon>
        <taxon>Pezizomycotina</taxon>
        <taxon>Eurotiomycetes</taxon>
        <taxon>Eurotiomycetidae</taxon>
        <taxon>Eurotiales</taxon>
        <taxon>Trichocomaceae</taxon>
        <taxon>Talaromyces</taxon>
        <taxon>Talaromyces sect. Talaromyces</taxon>
    </lineage>
</organism>
<dbReference type="EMBL" id="JPOX01000009">
    <property type="protein sequence ID" value="KFX49728.1"/>
    <property type="molecule type" value="Genomic_DNA"/>
</dbReference>
<comment type="caution">
    <text evidence="3">The sequence shown here is derived from an EMBL/GenBank/DDBJ whole genome shotgun (WGS) entry which is preliminary data.</text>
</comment>
<dbReference type="InterPro" id="IPR011032">
    <property type="entry name" value="GroES-like_sf"/>
</dbReference>
<proteinExistence type="predicted"/>
<name>A0A093XWU4_TALMA</name>
<sequence length="390" mass="41560">MLPQTHKALILTSIGEPLHVATSHPTPELTAGSAIIKVLCAGLLSYSRDIYNGTRKYTLPTPSIPGSGAIGRVVALGADATSLREGDLVLCDIYLRGRDDRDVGALMGVHDGHSERAKRMVHGEWRDSTYAEYVKLPLENCFRLNEEKLLGPAMVSAGGGRTGLGYSVEELLHLTTFAVPYGGLRDVGLDVCETVLIAPATGMFGSAAVKVALAMGANVIAMGRNGKALEQLQSDHLNTTGGTGKGCRLETVLITNNIQAETAAIASFGLPVDVYFDISPPSASESTHLRSGILSVRHGGRVSLMGGIKGDVSVPLGHVMHANMTIKGKWMYERDDILRLIKMAESGRLRVDGGSVKKYALEQWEEAFEVAAREAGPGRLVALVPESFES</sequence>
<dbReference type="PANTHER" id="PTHR43677">
    <property type="entry name" value="SHORT-CHAIN DEHYDROGENASE/REDUCTASE"/>
    <property type="match status" value="1"/>
</dbReference>
<feature type="domain" description="Alcohol dehydrogenase-like N-terminal" evidence="2">
    <location>
        <begin position="31"/>
        <end position="145"/>
    </location>
</feature>
<dbReference type="GO" id="GO:0016491">
    <property type="term" value="F:oxidoreductase activity"/>
    <property type="evidence" value="ECO:0007669"/>
    <property type="project" value="TreeGrafter"/>
</dbReference>
<dbReference type="eggNOG" id="ENOG502RYRC">
    <property type="taxonomic scope" value="Eukaryota"/>
</dbReference>
<dbReference type="GO" id="GO:0005739">
    <property type="term" value="C:mitochondrion"/>
    <property type="evidence" value="ECO:0007669"/>
    <property type="project" value="TreeGrafter"/>
</dbReference>
<dbReference type="InterPro" id="IPR013154">
    <property type="entry name" value="ADH-like_N"/>
</dbReference>
<accession>A0A093XWU4</accession>